<dbReference type="InterPro" id="IPR050721">
    <property type="entry name" value="Trk_Ktr_HKT_K-transport"/>
</dbReference>
<feature type="transmembrane region" description="Helical" evidence="2">
    <location>
        <begin position="189"/>
        <end position="214"/>
    </location>
</feature>
<feature type="domain" description="RCK N-terminal" evidence="3">
    <location>
        <begin position="234"/>
        <end position="350"/>
    </location>
</feature>
<evidence type="ECO:0000259" key="3">
    <source>
        <dbReference type="PROSITE" id="PS51201"/>
    </source>
</evidence>
<dbReference type="OrthoDB" id="56871at2157"/>
<protein>
    <submittedName>
        <fullName evidence="4">Kef-type transporter NAD-binding protein 2</fullName>
    </submittedName>
</protein>
<dbReference type="EMBL" id="AOIU01000049">
    <property type="protein sequence ID" value="ELZ19669.1"/>
    <property type="molecule type" value="Genomic_DNA"/>
</dbReference>
<dbReference type="Gene3D" id="1.10.287.70">
    <property type="match status" value="1"/>
</dbReference>
<comment type="subcellular location">
    <subcellularLocation>
        <location evidence="1">Cell membrane</location>
        <topology evidence="1">Multi-pass membrane protein</topology>
    </subcellularLocation>
</comment>
<sequence length="386" mass="40873">MGWKALGLRVTITLTAAVALLSVVTGIANISAQSVAGPIAEFIPLAIQRTAGFTGALTGFLMIGSAYGMRRRLRVAWYSTVVLLPVTALQGVLQSSPLSVPLIVLSILAMPNVLYNRRQFERAVELTTAQIAAGMAIIGAQIYGTAGAYALREDFTSISTLVDAFYYTLVTASTVGYGDAAPTSQVARLFGMSVVIIGTASFAVALGTLLGPLVQARFAKALGRMSEDELSLLDDHILLLGYSEIVQVILDDIQNRGDVLVVSPDREAVRNLTDRGVNALTAEPDDEDSLHEAGVERARTVVVATNDDAADALTILTVRQLNPDIKILAVATNRENMKKLERAGANTVVSPAVIAARQLVDSALGADSENGFDLLNEQRDDGTDTS</sequence>
<dbReference type="PANTHER" id="PTHR43833">
    <property type="entry name" value="POTASSIUM CHANNEL PROTEIN 2-RELATED-RELATED"/>
    <property type="match status" value="1"/>
</dbReference>
<dbReference type="PROSITE" id="PS51201">
    <property type="entry name" value="RCK_N"/>
    <property type="match status" value="1"/>
</dbReference>
<feature type="transmembrane region" description="Helical" evidence="2">
    <location>
        <begin position="75"/>
        <end position="92"/>
    </location>
</feature>
<dbReference type="InterPro" id="IPR036291">
    <property type="entry name" value="NAD(P)-bd_dom_sf"/>
</dbReference>
<reference evidence="4 5" key="1">
    <citation type="journal article" date="2014" name="PLoS Genet.">
        <title>Phylogenetically driven sequencing of extremely halophilic archaea reveals strategies for static and dynamic osmo-response.</title>
        <authorList>
            <person name="Becker E.A."/>
            <person name="Seitzer P.M."/>
            <person name="Tritt A."/>
            <person name="Larsen D."/>
            <person name="Krusor M."/>
            <person name="Yao A.I."/>
            <person name="Wu D."/>
            <person name="Madern D."/>
            <person name="Eisen J.A."/>
            <person name="Darling A.E."/>
            <person name="Facciotti M.T."/>
        </authorList>
    </citation>
    <scope>NUCLEOTIDE SEQUENCE [LARGE SCALE GENOMIC DNA]</scope>
    <source>
        <strain evidence="4 5">2-9-1</strain>
    </source>
</reference>
<keyword evidence="5" id="KW-1185">Reference proteome</keyword>
<evidence type="ECO:0000313" key="4">
    <source>
        <dbReference type="EMBL" id="ELZ19669.1"/>
    </source>
</evidence>
<dbReference type="AlphaFoldDB" id="M0CCP3"/>
<dbReference type="GO" id="GO:0005886">
    <property type="term" value="C:plasma membrane"/>
    <property type="evidence" value="ECO:0007669"/>
    <property type="project" value="UniProtKB-SubCell"/>
</dbReference>
<dbReference type="SUPFAM" id="SSF81324">
    <property type="entry name" value="Voltage-gated potassium channels"/>
    <property type="match status" value="1"/>
</dbReference>
<accession>M0CCP3</accession>
<keyword evidence="2" id="KW-0472">Membrane</keyword>
<dbReference type="Gene3D" id="3.40.50.720">
    <property type="entry name" value="NAD(P)-binding Rossmann-like Domain"/>
    <property type="match status" value="1"/>
</dbReference>
<comment type="caution">
    <text evidence="4">The sequence shown here is derived from an EMBL/GenBank/DDBJ whole genome shotgun (WGS) entry which is preliminary data.</text>
</comment>
<dbReference type="RefSeq" id="WP_006886070.1">
    <property type="nucleotide sequence ID" value="NZ_AOIU01000049.1"/>
</dbReference>
<feature type="transmembrane region" description="Helical" evidence="2">
    <location>
        <begin position="42"/>
        <end position="63"/>
    </location>
</feature>
<evidence type="ECO:0000313" key="5">
    <source>
        <dbReference type="Proteomes" id="UP000011626"/>
    </source>
</evidence>
<organism evidence="4 5">
    <name type="scientific">Halosimplex carlsbadense 2-9-1</name>
    <dbReference type="NCBI Taxonomy" id="797114"/>
    <lineage>
        <taxon>Archaea</taxon>
        <taxon>Methanobacteriati</taxon>
        <taxon>Methanobacteriota</taxon>
        <taxon>Stenosarchaea group</taxon>
        <taxon>Halobacteria</taxon>
        <taxon>Halobacteriales</taxon>
        <taxon>Haloarculaceae</taxon>
        <taxon>Halosimplex</taxon>
    </lineage>
</organism>
<gene>
    <name evidence="4" type="ORF">C475_22029</name>
</gene>
<keyword evidence="2" id="KW-1133">Transmembrane helix</keyword>
<dbReference type="Pfam" id="PF02254">
    <property type="entry name" value="TrkA_N"/>
    <property type="match status" value="1"/>
</dbReference>
<feature type="transmembrane region" description="Helical" evidence="2">
    <location>
        <begin position="98"/>
        <end position="115"/>
    </location>
</feature>
<dbReference type="STRING" id="797114.C475_22029"/>
<proteinExistence type="predicted"/>
<evidence type="ECO:0000256" key="1">
    <source>
        <dbReference type="ARBA" id="ARBA00004651"/>
    </source>
</evidence>
<dbReference type="InterPro" id="IPR003148">
    <property type="entry name" value="RCK_N"/>
</dbReference>
<dbReference type="Proteomes" id="UP000011626">
    <property type="component" value="Unassembled WGS sequence"/>
</dbReference>
<dbReference type="SUPFAM" id="SSF51735">
    <property type="entry name" value="NAD(P)-binding Rossmann-fold domains"/>
    <property type="match status" value="1"/>
</dbReference>
<dbReference type="InterPro" id="IPR013099">
    <property type="entry name" value="K_chnl_dom"/>
</dbReference>
<dbReference type="Pfam" id="PF07885">
    <property type="entry name" value="Ion_trans_2"/>
    <property type="match status" value="1"/>
</dbReference>
<keyword evidence="2" id="KW-0812">Transmembrane</keyword>
<dbReference type="GO" id="GO:0006813">
    <property type="term" value="P:potassium ion transport"/>
    <property type="evidence" value="ECO:0007669"/>
    <property type="project" value="InterPro"/>
</dbReference>
<name>M0CCP3_9EURY</name>
<feature type="transmembrane region" description="Helical" evidence="2">
    <location>
        <begin position="127"/>
        <end position="151"/>
    </location>
</feature>
<dbReference type="eggNOG" id="arCOG01958">
    <property type="taxonomic scope" value="Archaea"/>
</dbReference>
<evidence type="ECO:0000256" key="2">
    <source>
        <dbReference type="SAM" id="Phobius"/>
    </source>
</evidence>
<dbReference type="PANTHER" id="PTHR43833:SF9">
    <property type="entry name" value="POTASSIUM CHANNEL PROTEIN YUGO-RELATED"/>
    <property type="match status" value="1"/>
</dbReference>